<dbReference type="InterPro" id="IPR027413">
    <property type="entry name" value="GROEL-like_equatorial_sf"/>
</dbReference>
<evidence type="ECO:0000256" key="4">
    <source>
        <dbReference type="ARBA" id="ARBA00022741"/>
    </source>
</evidence>
<dbReference type="Gene3D" id="3.30.260.10">
    <property type="entry name" value="TCP-1-like chaperonin intermediate domain"/>
    <property type="match status" value="1"/>
</dbReference>
<dbReference type="CDD" id="cd03341">
    <property type="entry name" value="TCP1_theta"/>
    <property type="match status" value="1"/>
</dbReference>
<comment type="similarity">
    <text evidence="2 11">Belongs to the TCP-1 chaperonin family.</text>
</comment>
<dbReference type="PANTHER" id="PTHR11353">
    <property type="entry name" value="CHAPERONIN"/>
    <property type="match status" value="1"/>
</dbReference>
<dbReference type="PRINTS" id="PR00304">
    <property type="entry name" value="TCOMPLEXTCP1"/>
</dbReference>
<dbReference type="InterPro" id="IPR027410">
    <property type="entry name" value="TCP-1-like_intermed_sf"/>
</dbReference>
<evidence type="ECO:0000313" key="12">
    <source>
        <dbReference type="EMBL" id="ANM86104.1"/>
    </source>
</evidence>
<sequence>MLGSTASSMMFKEGTKYLSGVDEAVLKNIEACRDLMNIVRTSMGPNGMNKMVINHLGKLFVTHDSSTILHELEVSHPAAKIIQIAAENQEAEIGDGTCFVLVFAGELVSLSESLLRMGLHVSDIIEGYSKAGKRVLKLLESADEVPCQKLEDIRNEEEVIKGLLAPLSAKQSGYEDMLAKLIAQTCIYVCPKDPTKFSVDNVRVAKVEGSGVGSTRFMKGLVLTRDSMGTVKRVHDAKIAVFNCPLEHASTETTGTVSITSAEQLKEFSVGEEKLLKESMEAVAEAGVNVVVASQTISDLALHFLERHGIFVLRVPSKFDLQRIARVCGARLLARLGAPMAEEMGHCPLVEVREIAGSKLTVFEQSEDCPSKIATIIVRGATQSIMDDIERAIDDGVNTYRALCRDPRLIPGAGATEIELAMKIRRFGEETPGLDQYAIKKFAESLEIIPRTLSENSGMDGTETVTNLYNAHQAGKKDCGVDTEGLTIGDAHVSDAVITKSWGIRLAVDAALSVLRVDQIIMARPAGGPKPPGAR</sequence>
<dbReference type="PROSITE" id="PS00995">
    <property type="entry name" value="TCP1_3"/>
    <property type="match status" value="1"/>
</dbReference>
<dbReference type="Gene3D" id="1.10.560.10">
    <property type="entry name" value="GroEL-like equatorial domain"/>
    <property type="match status" value="1"/>
</dbReference>
<keyword evidence="6" id="KW-0809">Transit peptide</keyword>
<keyword evidence="7" id="KW-0346">Stress response</keyword>
<keyword evidence="8 11" id="KW-0143">Chaperone</keyword>
<dbReference type="PROSITE" id="PS00750">
    <property type="entry name" value="TCP1_1"/>
    <property type="match status" value="1"/>
</dbReference>
<dbReference type="FunFam" id="3.50.7.10:FF:000008">
    <property type="entry name" value="T-complex protein 1 subunit theta"/>
    <property type="match status" value="1"/>
</dbReference>
<evidence type="ECO:0000256" key="2">
    <source>
        <dbReference type="ARBA" id="ARBA00008020"/>
    </source>
</evidence>
<dbReference type="EMBL" id="KX235375">
    <property type="protein sequence ID" value="ANM86104.1"/>
    <property type="molecule type" value="mRNA"/>
</dbReference>
<evidence type="ECO:0000256" key="7">
    <source>
        <dbReference type="ARBA" id="ARBA00023016"/>
    </source>
</evidence>
<dbReference type="Gene3D" id="3.50.7.10">
    <property type="entry name" value="GroEL"/>
    <property type="match status" value="1"/>
</dbReference>
<keyword evidence="3" id="KW-0963">Cytoplasm</keyword>
<dbReference type="SUPFAM" id="SSF48592">
    <property type="entry name" value="GroEL equatorial domain-like"/>
    <property type="match status" value="1"/>
</dbReference>
<dbReference type="InterPro" id="IPR012721">
    <property type="entry name" value="Chap_CCT_theta"/>
</dbReference>
<comment type="function">
    <text evidence="9">Implicated in mitochondrial protein import and macromolecular assembly. May facilitate the correct folding of imported proteins. May also prevent misfolding and promote the refolding and proper assembly of unfolded polypeptides generated under stress conditions in the mitochondrial matrix.</text>
</comment>
<comment type="subcellular location">
    <subcellularLocation>
        <location evidence="1">Cytoplasm</location>
    </subcellularLocation>
</comment>
<evidence type="ECO:0000256" key="1">
    <source>
        <dbReference type="ARBA" id="ARBA00004496"/>
    </source>
</evidence>
<dbReference type="SUPFAM" id="SSF54849">
    <property type="entry name" value="GroEL-intermediate domain like"/>
    <property type="match status" value="1"/>
</dbReference>
<keyword evidence="5 11" id="KW-0067">ATP-binding</keyword>
<gene>
    <name evidence="12" type="primary">cct-T</name>
</gene>
<dbReference type="InterPro" id="IPR017998">
    <property type="entry name" value="Chaperone_TCP-1"/>
</dbReference>
<dbReference type="GO" id="GO:0140662">
    <property type="term" value="F:ATP-dependent protein folding chaperone"/>
    <property type="evidence" value="ECO:0007669"/>
    <property type="project" value="InterPro"/>
</dbReference>
<dbReference type="SUPFAM" id="SSF52029">
    <property type="entry name" value="GroEL apical domain-like"/>
    <property type="match status" value="1"/>
</dbReference>
<dbReference type="Pfam" id="PF00118">
    <property type="entry name" value="Cpn60_TCP1"/>
    <property type="match status" value="1"/>
</dbReference>
<evidence type="ECO:0000256" key="10">
    <source>
        <dbReference type="ARBA" id="ARBA00029602"/>
    </source>
</evidence>
<accession>A0A192ZHD7</accession>
<evidence type="ECO:0000256" key="11">
    <source>
        <dbReference type="RuleBase" id="RU004187"/>
    </source>
</evidence>
<dbReference type="InterPro" id="IPR002423">
    <property type="entry name" value="Cpn60/GroEL/TCP-1"/>
</dbReference>
<name>A0A192ZHD7_9EUKA</name>
<dbReference type="InterPro" id="IPR002194">
    <property type="entry name" value="Chaperonin_TCP-1_CS"/>
</dbReference>
<dbReference type="InterPro" id="IPR027409">
    <property type="entry name" value="GroEL-like_apical_dom_sf"/>
</dbReference>
<organism evidence="12">
    <name type="scientific">Stygiella incarcerata</name>
    <dbReference type="NCBI Taxonomy" id="1712417"/>
    <lineage>
        <taxon>Eukaryota</taxon>
        <taxon>Discoba</taxon>
        <taxon>Jakobida</taxon>
        <taxon>Andalucina</taxon>
        <taxon>Stygiellidae</taxon>
        <taxon>Stygiella</taxon>
    </lineage>
</organism>
<evidence type="ECO:0000256" key="6">
    <source>
        <dbReference type="ARBA" id="ARBA00022946"/>
    </source>
</evidence>
<evidence type="ECO:0000256" key="3">
    <source>
        <dbReference type="ARBA" id="ARBA00022490"/>
    </source>
</evidence>
<dbReference type="GO" id="GO:0005524">
    <property type="term" value="F:ATP binding"/>
    <property type="evidence" value="ECO:0007669"/>
    <property type="project" value="UniProtKB-KW"/>
</dbReference>
<dbReference type="GO" id="GO:0051082">
    <property type="term" value="F:unfolded protein binding"/>
    <property type="evidence" value="ECO:0007669"/>
    <property type="project" value="InterPro"/>
</dbReference>
<evidence type="ECO:0000256" key="5">
    <source>
        <dbReference type="ARBA" id="ARBA00022840"/>
    </source>
</evidence>
<evidence type="ECO:0000256" key="9">
    <source>
        <dbReference type="ARBA" id="ARBA00025467"/>
    </source>
</evidence>
<dbReference type="GO" id="GO:0005737">
    <property type="term" value="C:cytoplasm"/>
    <property type="evidence" value="ECO:0007669"/>
    <property type="project" value="UniProtKB-SubCell"/>
</dbReference>
<protein>
    <recommendedName>
        <fullName evidence="10">CCT-theta</fullName>
    </recommendedName>
</protein>
<reference evidence="12" key="1">
    <citation type="submission" date="2016-05" db="EMBL/GenBank/DDBJ databases">
        <title>Novel hydrogenosomes in the microaerophilic jakobid Stygiella incarcerata.</title>
        <authorList>
            <person name="Leger M.M."/>
            <person name="Eme L."/>
            <person name="Hug L.A."/>
            <person name="Roger A.J."/>
        </authorList>
    </citation>
    <scope>NUCLEOTIDE SEQUENCE</scope>
</reference>
<dbReference type="NCBIfam" id="TIGR02346">
    <property type="entry name" value="chap_CCT_theta"/>
    <property type="match status" value="1"/>
</dbReference>
<evidence type="ECO:0000256" key="8">
    <source>
        <dbReference type="ARBA" id="ARBA00023186"/>
    </source>
</evidence>
<proteinExistence type="evidence at transcript level"/>
<dbReference type="GO" id="GO:0016887">
    <property type="term" value="F:ATP hydrolysis activity"/>
    <property type="evidence" value="ECO:0007669"/>
    <property type="project" value="InterPro"/>
</dbReference>
<dbReference type="AlphaFoldDB" id="A0A192ZHD7"/>
<keyword evidence="4 11" id="KW-0547">Nucleotide-binding</keyword>